<gene>
    <name evidence="1" type="ORF">AXG93_411s1220</name>
</gene>
<protein>
    <submittedName>
        <fullName evidence="1">Uncharacterized protein</fullName>
    </submittedName>
</protein>
<accession>A0A176VIV1</accession>
<dbReference type="AlphaFoldDB" id="A0A176VIV1"/>
<keyword evidence="2" id="KW-1185">Reference proteome</keyword>
<dbReference type="Proteomes" id="UP000077202">
    <property type="component" value="Unassembled WGS sequence"/>
</dbReference>
<organism evidence="1 2">
    <name type="scientific">Marchantia polymorpha subsp. ruderalis</name>
    <dbReference type="NCBI Taxonomy" id="1480154"/>
    <lineage>
        <taxon>Eukaryota</taxon>
        <taxon>Viridiplantae</taxon>
        <taxon>Streptophyta</taxon>
        <taxon>Embryophyta</taxon>
        <taxon>Marchantiophyta</taxon>
        <taxon>Marchantiopsida</taxon>
        <taxon>Marchantiidae</taxon>
        <taxon>Marchantiales</taxon>
        <taxon>Marchantiaceae</taxon>
        <taxon>Marchantia</taxon>
    </lineage>
</organism>
<evidence type="ECO:0000313" key="1">
    <source>
        <dbReference type="EMBL" id="OAE19716.1"/>
    </source>
</evidence>
<comment type="caution">
    <text evidence="1">The sequence shown here is derived from an EMBL/GenBank/DDBJ whole genome shotgun (WGS) entry which is preliminary data.</text>
</comment>
<sequence>MALGYILDQRLELTSGKEFQARSSSQNWDGMKTSLCSEDDFNSETQNLTGTAGRTFSRFRLKLKGSQYPILLQSTYLQSRGKIRFFFVKAAARGHLKAARSATMLRLRRHYEEGGAAQNGTR</sequence>
<reference evidence="1" key="1">
    <citation type="submission" date="2016-03" db="EMBL/GenBank/DDBJ databases">
        <title>Mechanisms controlling the formation of the plant cell surface in tip-growing cells are functionally conserved among land plants.</title>
        <authorList>
            <person name="Honkanen S."/>
            <person name="Jones V.A."/>
            <person name="Morieri G."/>
            <person name="Champion C."/>
            <person name="Hetherington A.J."/>
            <person name="Kelly S."/>
            <person name="Saint-Marcoux D."/>
            <person name="Proust H."/>
            <person name="Prescott H."/>
            <person name="Dolan L."/>
        </authorList>
    </citation>
    <scope>NUCLEOTIDE SEQUENCE [LARGE SCALE GENOMIC DNA]</scope>
    <source>
        <tissue evidence="1">Whole gametophyte</tissue>
    </source>
</reference>
<evidence type="ECO:0000313" key="2">
    <source>
        <dbReference type="Proteomes" id="UP000077202"/>
    </source>
</evidence>
<proteinExistence type="predicted"/>
<name>A0A176VIV1_MARPO</name>
<dbReference type="EMBL" id="LVLJ01003789">
    <property type="protein sequence ID" value="OAE19716.1"/>
    <property type="molecule type" value="Genomic_DNA"/>
</dbReference>